<feature type="region of interest" description="Disordered" evidence="1">
    <location>
        <begin position="368"/>
        <end position="395"/>
    </location>
</feature>
<gene>
    <name evidence="3" type="ORF">UA08_07051</name>
</gene>
<protein>
    <recommendedName>
        <fullName evidence="2">RNA 3'-terminal phosphate cyclase domain-containing protein</fullName>
    </recommendedName>
</protein>
<evidence type="ECO:0000259" key="2">
    <source>
        <dbReference type="Pfam" id="PF01137"/>
    </source>
</evidence>
<dbReference type="Pfam" id="PF01137">
    <property type="entry name" value="RTC"/>
    <property type="match status" value="1"/>
</dbReference>
<dbReference type="PANTHER" id="PTHR11096">
    <property type="entry name" value="RNA 3' TERMINAL PHOSPHATE CYCLASE"/>
    <property type="match status" value="1"/>
</dbReference>
<dbReference type="GO" id="GO:0003963">
    <property type="term" value="F:RNA-3'-phosphate cyclase activity"/>
    <property type="evidence" value="ECO:0007669"/>
    <property type="project" value="TreeGrafter"/>
</dbReference>
<dbReference type="OrthoDB" id="25029at2759"/>
<evidence type="ECO:0000256" key="1">
    <source>
        <dbReference type="SAM" id="MobiDB-lite"/>
    </source>
</evidence>
<reference evidence="3 4" key="1">
    <citation type="submission" date="2015-06" db="EMBL/GenBank/DDBJ databases">
        <title>Talaromyces atroroseus IBT 11181 draft genome.</title>
        <authorList>
            <person name="Rasmussen K.B."/>
            <person name="Rasmussen S."/>
            <person name="Petersen B."/>
            <person name="Sicheritz-Ponten T."/>
            <person name="Mortensen U.H."/>
            <person name="Thrane U."/>
        </authorList>
    </citation>
    <scope>NUCLEOTIDE SEQUENCE [LARGE SCALE GENOMIC DNA]</scope>
    <source>
        <strain evidence="3 4">IBT 11181</strain>
    </source>
</reference>
<dbReference type="SUPFAM" id="SSF55205">
    <property type="entry name" value="EPT/RTPC-like"/>
    <property type="match status" value="1"/>
</dbReference>
<dbReference type="EMBL" id="LFMY01000011">
    <property type="protein sequence ID" value="OKL57491.1"/>
    <property type="molecule type" value="Genomic_DNA"/>
</dbReference>
<keyword evidence="4" id="KW-1185">Reference proteome</keyword>
<feature type="region of interest" description="Disordered" evidence="1">
    <location>
        <begin position="258"/>
        <end position="287"/>
    </location>
</feature>
<dbReference type="InterPro" id="IPR013792">
    <property type="entry name" value="RNA3'P_cycl/enolpyr_Trfase_a/b"/>
</dbReference>
<evidence type="ECO:0000313" key="4">
    <source>
        <dbReference type="Proteomes" id="UP000214365"/>
    </source>
</evidence>
<feature type="compositionally biased region" description="Low complexity" evidence="1">
    <location>
        <begin position="272"/>
        <end position="281"/>
    </location>
</feature>
<accession>A0A225A9E8</accession>
<organism evidence="3 4">
    <name type="scientific">Talaromyces atroroseus</name>
    <dbReference type="NCBI Taxonomy" id="1441469"/>
    <lineage>
        <taxon>Eukaryota</taxon>
        <taxon>Fungi</taxon>
        <taxon>Dikarya</taxon>
        <taxon>Ascomycota</taxon>
        <taxon>Pezizomycotina</taxon>
        <taxon>Eurotiomycetes</taxon>
        <taxon>Eurotiomycetidae</taxon>
        <taxon>Eurotiales</taxon>
        <taxon>Trichocomaceae</taxon>
        <taxon>Talaromyces</taxon>
        <taxon>Talaromyces sect. Trachyspermi</taxon>
    </lineage>
</organism>
<dbReference type="RefSeq" id="XP_020117612.1">
    <property type="nucleotide sequence ID" value="XM_020261949.1"/>
</dbReference>
<dbReference type="STRING" id="1441469.A0A225A9E8"/>
<dbReference type="GO" id="GO:0005634">
    <property type="term" value="C:nucleus"/>
    <property type="evidence" value="ECO:0007669"/>
    <property type="project" value="TreeGrafter"/>
</dbReference>
<dbReference type="AlphaFoldDB" id="A0A225A9E8"/>
<dbReference type="GeneID" id="31006807"/>
<dbReference type="PANTHER" id="PTHR11096:SF0">
    <property type="entry name" value="RNA 3'-TERMINAL PHOSPHATE CYCLASE"/>
    <property type="match status" value="1"/>
</dbReference>
<dbReference type="Gene3D" id="3.65.10.20">
    <property type="entry name" value="RNA 3'-terminal phosphate cyclase domain"/>
    <property type="match status" value="2"/>
</dbReference>
<dbReference type="GO" id="GO:0006396">
    <property type="term" value="P:RNA processing"/>
    <property type="evidence" value="ECO:0007669"/>
    <property type="project" value="InterPro"/>
</dbReference>
<evidence type="ECO:0000313" key="3">
    <source>
        <dbReference type="EMBL" id="OKL57491.1"/>
    </source>
</evidence>
<dbReference type="InterPro" id="IPR023797">
    <property type="entry name" value="RNA3'_phos_cyclase_dom"/>
</dbReference>
<sequence>MPEKMIHIDGRTLEGGGQLVRNAVALSALTGKPITITNIRGNRHGKTGLKGSHAAAIQFISEICQGEVVNGQVGSQTITFYPRRRELYHALEQKPSVSSVSSQLKYLSLGLPAIKQEYSIQQHTAGSISLVFQALYPYLVYASSLSMADNTRHLPTQVHITGGTNVTHSPSFDYLDQVLGPNLLKCGLPNLSINLHKRGWSTGPRDLGAMTFYVHPLAERQGKTKWFPLLKLSQYRKTAITRIDITILAPDIDLQHQEAQGNRQAGRKASRNNSNNGGSSSDISQSKTVREYLEDRGQNVLSRAINSLEGNFDTRARNGEKSEWEGSGIPIKMHLSEATHHHSHIYILLVAHMSNGFRLGRDALFNGYARPGGGKSGRGRIEKDSGSRGSDSTNSMIATLDGLVDSCVAGLVEEIKERDGGDGTTHQPCVDVHMRDQLVIFEALGLLDRPANSRKDSDRFQGLEDNREDDQYWSLHTRTARWVCEQILGANVWGGT</sequence>
<dbReference type="InterPro" id="IPR000228">
    <property type="entry name" value="RNA3'_term_phos_cyc"/>
</dbReference>
<name>A0A225A9E8_TALAT</name>
<dbReference type="Proteomes" id="UP000214365">
    <property type="component" value="Unassembled WGS sequence"/>
</dbReference>
<dbReference type="InterPro" id="IPR037136">
    <property type="entry name" value="RNA3'_phos_cyclase_dom_sf"/>
</dbReference>
<comment type="caution">
    <text evidence="3">The sequence shown here is derived from an EMBL/GenBank/DDBJ whole genome shotgun (WGS) entry which is preliminary data.</text>
</comment>
<proteinExistence type="predicted"/>
<feature type="domain" description="RNA 3'-terminal phosphate cyclase" evidence="2">
    <location>
        <begin position="13"/>
        <end position="491"/>
    </location>
</feature>